<organism evidence="1 2">
    <name type="scientific">Streptomyces fragilis</name>
    <dbReference type="NCBI Taxonomy" id="67301"/>
    <lineage>
        <taxon>Bacteria</taxon>
        <taxon>Bacillati</taxon>
        <taxon>Actinomycetota</taxon>
        <taxon>Actinomycetes</taxon>
        <taxon>Kitasatosporales</taxon>
        <taxon>Streptomycetaceae</taxon>
        <taxon>Streptomyces</taxon>
    </lineage>
</organism>
<comment type="caution">
    <text evidence="1">The sequence shown here is derived from an EMBL/GenBank/DDBJ whole genome shotgun (WGS) entry which is preliminary data.</text>
</comment>
<dbReference type="Pfam" id="PF10094">
    <property type="entry name" value="DUF2332"/>
    <property type="match status" value="1"/>
</dbReference>
<reference evidence="1 2" key="1">
    <citation type="submission" date="2024-06" db="EMBL/GenBank/DDBJ databases">
        <title>The Natural Products Discovery Center: Release of the First 8490 Sequenced Strains for Exploring Actinobacteria Biosynthetic Diversity.</title>
        <authorList>
            <person name="Kalkreuter E."/>
            <person name="Kautsar S.A."/>
            <person name="Yang D."/>
            <person name="Bader C.D."/>
            <person name="Teijaro C.N."/>
            <person name="Fluegel L."/>
            <person name="Davis C.M."/>
            <person name="Simpson J.R."/>
            <person name="Lauterbach L."/>
            <person name="Steele A.D."/>
            <person name="Gui C."/>
            <person name="Meng S."/>
            <person name="Li G."/>
            <person name="Viehrig K."/>
            <person name="Ye F."/>
            <person name="Su P."/>
            <person name="Kiefer A.F."/>
            <person name="Nichols A."/>
            <person name="Cepeda A.J."/>
            <person name="Yan W."/>
            <person name="Fan B."/>
            <person name="Jiang Y."/>
            <person name="Adhikari A."/>
            <person name="Zheng C.-J."/>
            <person name="Schuster L."/>
            <person name="Cowan T.M."/>
            <person name="Smanski M.J."/>
            <person name="Chevrette M.G."/>
            <person name="De Carvalho L.P.S."/>
            <person name="Shen B."/>
        </authorList>
    </citation>
    <scope>NUCLEOTIDE SEQUENCE [LARGE SCALE GENOMIC DNA]</scope>
    <source>
        <strain evidence="1 2">NPDC038104</strain>
    </source>
</reference>
<gene>
    <name evidence="1" type="ORF">AB0E65_17920</name>
</gene>
<name>A0ABV2YK27_9ACTN</name>
<protein>
    <submittedName>
        <fullName evidence="1">DUF2332 domain-containing protein</fullName>
    </submittedName>
</protein>
<sequence>MPGSRPAPLGGTRTLTDTYRRFAVSDAAKASPLSARVALALGASARALRVVETAPAHRRSPRLILSVLHDLALAGRAPGLVAAYRTGDAEAAAAAAVDTLLGMADEVVATAARRRAPAEATGRHTVLRPVVAEAAHRLAADAVALIDLDCAAGFNLDVHRVAVTYGNGRTLGDPSSPVRRAASVVGGRRLPERAFPQVVARLGLDAHPVDVTDEAEARWLRAGRWPDRPEEIAALEAEVALAAADPPRLLAGDVLDTLPEAFTRVPAGALPVVTTTWALSRLRRQDRLRFLDLLRDAARGRPVAWVSAEGVGVAPTVPTLGDRPASGHSILGLALFDGPGALTAAVGRCWARGRMLTWLADDAD</sequence>
<dbReference type="Proteomes" id="UP001550850">
    <property type="component" value="Unassembled WGS sequence"/>
</dbReference>
<dbReference type="InterPro" id="IPR011200">
    <property type="entry name" value="UCP012608"/>
</dbReference>
<keyword evidence="2" id="KW-1185">Reference proteome</keyword>
<evidence type="ECO:0000313" key="2">
    <source>
        <dbReference type="Proteomes" id="UP001550850"/>
    </source>
</evidence>
<evidence type="ECO:0000313" key="1">
    <source>
        <dbReference type="EMBL" id="MEU3556073.1"/>
    </source>
</evidence>
<accession>A0ABV2YK27</accession>
<dbReference type="RefSeq" id="WP_108953311.1">
    <property type="nucleotide sequence ID" value="NZ_BEVZ01000002.1"/>
</dbReference>
<dbReference type="EMBL" id="JBEZUR010000027">
    <property type="protein sequence ID" value="MEU3556073.1"/>
    <property type="molecule type" value="Genomic_DNA"/>
</dbReference>
<proteinExistence type="predicted"/>